<dbReference type="OrthoDB" id="1072402at2759"/>
<proteinExistence type="predicted"/>
<dbReference type="EMBL" id="CACVBM020001496">
    <property type="protein sequence ID" value="CAA7052085.1"/>
    <property type="molecule type" value="Genomic_DNA"/>
</dbReference>
<dbReference type="CDD" id="cd22157">
    <property type="entry name" value="F-box_AtFBW1-like"/>
    <property type="match status" value="1"/>
</dbReference>
<dbReference type="AlphaFoldDB" id="A0A6D2KIL1"/>
<reference evidence="3" key="1">
    <citation type="submission" date="2020-01" db="EMBL/GenBank/DDBJ databases">
        <authorList>
            <person name="Mishra B."/>
        </authorList>
    </citation>
    <scope>NUCLEOTIDE SEQUENCE [LARGE SCALE GENOMIC DNA]</scope>
</reference>
<dbReference type="InterPro" id="IPR036047">
    <property type="entry name" value="F-box-like_dom_sf"/>
</dbReference>
<dbReference type="SMART" id="SM00256">
    <property type="entry name" value="FBOX"/>
    <property type="match status" value="1"/>
</dbReference>
<gene>
    <name evidence="3" type="ORF">MERR_LOCUS39320</name>
</gene>
<keyword evidence="4" id="KW-1185">Reference proteome</keyword>
<dbReference type="InterPro" id="IPR013187">
    <property type="entry name" value="F-box-assoc_dom_typ3"/>
</dbReference>
<dbReference type="PANTHER" id="PTHR31111:SF100">
    <property type="entry name" value="F-BOX DOMAIN-CONTAINING PROTEIN"/>
    <property type="match status" value="1"/>
</dbReference>
<dbReference type="PANTHER" id="PTHR31111">
    <property type="entry name" value="BNAA05G37150D PROTEIN-RELATED"/>
    <property type="match status" value="1"/>
</dbReference>
<comment type="caution">
    <text evidence="3">The sequence shown here is derived from an EMBL/GenBank/DDBJ whole genome shotgun (WGS) entry which is preliminary data.</text>
</comment>
<evidence type="ECO:0000256" key="1">
    <source>
        <dbReference type="SAM" id="MobiDB-lite"/>
    </source>
</evidence>
<dbReference type="NCBIfam" id="TIGR01640">
    <property type="entry name" value="F_box_assoc_1"/>
    <property type="match status" value="1"/>
</dbReference>
<feature type="domain" description="F-box" evidence="2">
    <location>
        <begin position="53"/>
        <end position="93"/>
    </location>
</feature>
<evidence type="ECO:0000313" key="4">
    <source>
        <dbReference type="Proteomes" id="UP000467841"/>
    </source>
</evidence>
<dbReference type="Proteomes" id="UP000467841">
    <property type="component" value="Unassembled WGS sequence"/>
</dbReference>
<sequence length="421" mass="47579">MSEPIPLDLKKMTEFPVKFRMKEHQKKRVCGVEWREREEDNESDKRPSKPEPIPFDVEVEILTRLPVKSVMRSRCVSKMWSSIIRSQGFIDSYYAMSSATRSRFVVVFSNGVCVDGVAQRLFIFSGEESSSSLVAANLDMTIPSLTMPHRAKCPSVHGFVGCCYYNRLSICNPGTGQVVNLRSKGDRTSLGYDPVGQQFKALTLLHCRGPHAYDGCTEHEIITLGGGESSRSKVTSRPYSPMTYGLCFNGFVYHGAWEPRQYTKPVIVCFDVRNEDFSFITTPPDVLKWLGESDLIEYKGKLAAIVTHGSHMTFGGFDLWILEDVKKEEWSRQSFVLPYTLVNMTCPGTNKAGEIVFAPKRLPLDSQPLFYLFYYNLQTKDMRRVRIQGVADDQGFRLRYGLSGQCNVSVSLQHAESIASL</sequence>
<feature type="region of interest" description="Disordered" evidence="1">
    <location>
        <begin position="30"/>
        <end position="51"/>
    </location>
</feature>
<dbReference type="Pfam" id="PF08268">
    <property type="entry name" value="FBA_3"/>
    <property type="match status" value="1"/>
</dbReference>
<name>A0A6D2KIL1_9BRAS</name>
<feature type="compositionally biased region" description="Basic and acidic residues" evidence="1">
    <location>
        <begin position="33"/>
        <end position="49"/>
    </location>
</feature>
<dbReference type="Pfam" id="PF00646">
    <property type="entry name" value="F-box"/>
    <property type="match status" value="1"/>
</dbReference>
<organism evidence="3 4">
    <name type="scientific">Microthlaspi erraticum</name>
    <dbReference type="NCBI Taxonomy" id="1685480"/>
    <lineage>
        <taxon>Eukaryota</taxon>
        <taxon>Viridiplantae</taxon>
        <taxon>Streptophyta</taxon>
        <taxon>Embryophyta</taxon>
        <taxon>Tracheophyta</taxon>
        <taxon>Spermatophyta</taxon>
        <taxon>Magnoliopsida</taxon>
        <taxon>eudicotyledons</taxon>
        <taxon>Gunneridae</taxon>
        <taxon>Pentapetalae</taxon>
        <taxon>rosids</taxon>
        <taxon>malvids</taxon>
        <taxon>Brassicales</taxon>
        <taxon>Brassicaceae</taxon>
        <taxon>Coluteocarpeae</taxon>
        <taxon>Microthlaspi</taxon>
    </lineage>
</organism>
<evidence type="ECO:0000313" key="3">
    <source>
        <dbReference type="EMBL" id="CAA7052085.1"/>
    </source>
</evidence>
<dbReference type="InterPro" id="IPR017451">
    <property type="entry name" value="F-box-assoc_interact_dom"/>
</dbReference>
<accession>A0A6D2KIL1</accession>
<protein>
    <recommendedName>
        <fullName evidence="2">F-box domain-containing protein</fullName>
    </recommendedName>
</protein>
<dbReference type="InterPro" id="IPR001810">
    <property type="entry name" value="F-box_dom"/>
</dbReference>
<evidence type="ECO:0000259" key="2">
    <source>
        <dbReference type="SMART" id="SM00256"/>
    </source>
</evidence>
<dbReference type="SUPFAM" id="SSF81383">
    <property type="entry name" value="F-box domain"/>
    <property type="match status" value="1"/>
</dbReference>